<dbReference type="Gene3D" id="4.10.1210.10">
    <property type="entry name" value="Atu1913-like"/>
    <property type="match status" value="1"/>
</dbReference>
<dbReference type="AlphaFoldDB" id="A0A6G8PSX0"/>
<protein>
    <submittedName>
        <fullName evidence="2">DUF1883 domain-containing protein</fullName>
    </submittedName>
</protein>
<evidence type="ECO:0000313" key="3">
    <source>
        <dbReference type="Proteomes" id="UP000502706"/>
    </source>
</evidence>
<sequence>MNFLHYEVNAGPGDVVRVTLDKQANVRLMDSHNFQRYRNGQSHEYYGGLAEVSPFNLRPPHRGRWHVTVDLGGYGGSVRASVSVL</sequence>
<proteinExistence type="predicted"/>
<feature type="domain" description="DUF1883" evidence="1">
    <location>
        <begin position="1"/>
        <end position="84"/>
    </location>
</feature>
<accession>A0A6G8PSX0</accession>
<keyword evidence="3" id="KW-1185">Reference proteome</keyword>
<dbReference type="EMBL" id="CP045121">
    <property type="protein sequence ID" value="QIN77530.1"/>
    <property type="molecule type" value="Genomic_DNA"/>
</dbReference>
<evidence type="ECO:0000259" key="1">
    <source>
        <dbReference type="Pfam" id="PF08980"/>
    </source>
</evidence>
<dbReference type="InterPro" id="IPR036488">
    <property type="entry name" value="DUF1883-like_sf"/>
</dbReference>
<reference evidence="2 3" key="1">
    <citation type="submission" date="2019-10" db="EMBL/GenBank/DDBJ databases">
        <title>Rubrobacter sp nov SCSIO 52915 isolated from a deep-sea sediment in the South China Sea.</title>
        <authorList>
            <person name="Chen R.W."/>
        </authorList>
    </citation>
    <scope>NUCLEOTIDE SEQUENCE [LARGE SCALE GENOMIC DNA]</scope>
    <source>
        <strain evidence="2 3">SCSIO 52915</strain>
    </source>
</reference>
<dbReference type="InterPro" id="IPR015073">
    <property type="entry name" value="DUF1883"/>
</dbReference>
<dbReference type="RefSeq" id="WP_166395212.1">
    <property type="nucleotide sequence ID" value="NZ_CP045121.1"/>
</dbReference>
<dbReference type="Proteomes" id="UP000502706">
    <property type="component" value="Chromosome"/>
</dbReference>
<dbReference type="Pfam" id="PF08980">
    <property type="entry name" value="DUF1883"/>
    <property type="match status" value="1"/>
</dbReference>
<evidence type="ECO:0000313" key="2">
    <source>
        <dbReference type="EMBL" id="QIN77530.1"/>
    </source>
</evidence>
<dbReference type="SUPFAM" id="SSF141099">
    <property type="entry name" value="Atu1913-like"/>
    <property type="match status" value="1"/>
</dbReference>
<gene>
    <name evidence="2" type="ORF">GBA65_02315</name>
</gene>
<organism evidence="2 3">
    <name type="scientific">Rubrobacter marinus</name>
    <dbReference type="NCBI Taxonomy" id="2653852"/>
    <lineage>
        <taxon>Bacteria</taxon>
        <taxon>Bacillati</taxon>
        <taxon>Actinomycetota</taxon>
        <taxon>Rubrobacteria</taxon>
        <taxon>Rubrobacterales</taxon>
        <taxon>Rubrobacteraceae</taxon>
        <taxon>Rubrobacter</taxon>
    </lineage>
</organism>
<name>A0A6G8PSX0_9ACTN</name>
<dbReference type="KEGG" id="rmar:GBA65_02315"/>